<keyword evidence="5" id="KW-0812">Transmembrane</keyword>
<comment type="caution">
    <text evidence="6">The sequence shown here is derived from an EMBL/GenBank/DDBJ whole genome shotgun (WGS) entry which is preliminary data.</text>
</comment>
<evidence type="ECO:0000313" key="6">
    <source>
        <dbReference type="EMBL" id="NMW86158.1"/>
    </source>
</evidence>
<name>A0A7Y0YB59_9ACTO</name>
<evidence type="ECO:0000256" key="1">
    <source>
        <dbReference type="ARBA" id="ARBA00022679"/>
    </source>
</evidence>
<feature type="transmembrane region" description="Helical" evidence="5">
    <location>
        <begin position="143"/>
        <end position="165"/>
    </location>
</feature>
<feature type="transmembrane region" description="Helical" evidence="5">
    <location>
        <begin position="29"/>
        <end position="49"/>
    </location>
</feature>
<feature type="transmembrane region" description="Helical" evidence="5">
    <location>
        <begin position="85"/>
        <end position="111"/>
    </location>
</feature>
<dbReference type="AlphaFoldDB" id="A0A7Y0YB59"/>
<evidence type="ECO:0000256" key="5">
    <source>
        <dbReference type="SAM" id="Phobius"/>
    </source>
</evidence>
<evidence type="ECO:0000256" key="4">
    <source>
        <dbReference type="SAM" id="Coils"/>
    </source>
</evidence>
<dbReference type="InterPro" id="IPR050482">
    <property type="entry name" value="Sensor_HK_TwoCompSys"/>
</dbReference>
<dbReference type="GO" id="GO:0005524">
    <property type="term" value="F:ATP binding"/>
    <property type="evidence" value="ECO:0007669"/>
    <property type="project" value="UniProtKB-KW"/>
</dbReference>
<dbReference type="GO" id="GO:0016301">
    <property type="term" value="F:kinase activity"/>
    <property type="evidence" value="ECO:0007669"/>
    <property type="project" value="UniProtKB-KW"/>
</dbReference>
<feature type="transmembrane region" description="Helical" evidence="5">
    <location>
        <begin position="118"/>
        <end position="137"/>
    </location>
</feature>
<evidence type="ECO:0000256" key="2">
    <source>
        <dbReference type="ARBA" id="ARBA00022777"/>
    </source>
</evidence>
<keyword evidence="4" id="KW-0175">Coiled coil</keyword>
<dbReference type="SUPFAM" id="SSF55874">
    <property type="entry name" value="ATPase domain of HSP90 chaperone/DNA topoisomerase II/histidine kinase"/>
    <property type="match status" value="1"/>
</dbReference>
<evidence type="ECO:0000313" key="7">
    <source>
        <dbReference type="Proteomes" id="UP000553981"/>
    </source>
</evidence>
<feature type="coiled-coil region" evidence="4">
    <location>
        <begin position="171"/>
        <end position="203"/>
    </location>
</feature>
<dbReference type="InterPro" id="IPR036890">
    <property type="entry name" value="HATPase_C_sf"/>
</dbReference>
<keyword evidence="6" id="KW-0547">Nucleotide-binding</keyword>
<keyword evidence="3" id="KW-0902">Two-component regulatory system</keyword>
<protein>
    <submittedName>
        <fullName evidence="6">ATP-binding protein</fullName>
    </submittedName>
</protein>
<dbReference type="Proteomes" id="UP000553981">
    <property type="component" value="Unassembled WGS sequence"/>
</dbReference>
<keyword evidence="5" id="KW-0472">Membrane</keyword>
<proteinExistence type="predicted"/>
<dbReference type="PANTHER" id="PTHR24421">
    <property type="entry name" value="NITRATE/NITRITE SENSOR PROTEIN NARX-RELATED"/>
    <property type="match status" value="1"/>
</dbReference>
<dbReference type="GO" id="GO:0000160">
    <property type="term" value="P:phosphorelay signal transduction system"/>
    <property type="evidence" value="ECO:0007669"/>
    <property type="project" value="UniProtKB-KW"/>
</dbReference>
<sequence length="402" mass="44198">MHKNVTRMKRHQLKSLLRWVFPIFKPHPAILTAIFTFTAAFSFMTETIMGTFSDRVMEPSSPIILLVLMVSLALCGIFPPYFESLFILLSCIYFGLFGSLTTPTLGIYVLVGVWLVRSWIIPGLLLLLATEVSLIAVSPYPSLQVIGAIFGSGVTIALGLAIRYLRLKTAKANTLAEHNRKQAEQARLEAEQVRREARQASSLIRKQLAVQLHDTIAKDLAHIAIKAQELSQQAAPTPDELTALANQAIATSKRIKPTILQLDTESGRTNITETVSLVTKMLSTRNITLQNDVSENLDEQTTRQQALLTCLVIREAATNILKYAPTDTTASLEVAREPDGAITITTSNPISDTPANTGITGGFGLANLEHQITLHGGELEYSRNATRWILWALIPTDGRTQT</sequence>
<gene>
    <name evidence="6" type="ORF">HHJ67_00030</name>
</gene>
<organism evidence="6 7">
    <name type="scientific">Mobiluncus curtisii</name>
    <dbReference type="NCBI Taxonomy" id="2051"/>
    <lineage>
        <taxon>Bacteria</taxon>
        <taxon>Bacillati</taxon>
        <taxon>Actinomycetota</taxon>
        <taxon>Actinomycetes</taxon>
        <taxon>Actinomycetales</taxon>
        <taxon>Actinomycetaceae</taxon>
        <taxon>Mobiluncus</taxon>
    </lineage>
</organism>
<accession>A0A7Y0YB59</accession>
<feature type="transmembrane region" description="Helical" evidence="5">
    <location>
        <begin position="61"/>
        <end position="79"/>
    </location>
</feature>
<dbReference type="EMBL" id="JABCUI010000001">
    <property type="protein sequence ID" value="NMW86158.1"/>
    <property type="molecule type" value="Genomic_DNA"/>
</dbReference>
<reference evidence="6 7" key="1">
    <citation type="submission" date="2020-04" db="EMBL/GenBank/DDBJ databases">
        <title>Antimicrobial susceptibility and clonality of vaginal-derived multi-drug resistant Mobiluncus isolates in China.</title>
        <authorList>
            <person name="Zhang X."/>
        </authorList>
    </citation>
    <scope>NUCLEOTIDE SEQUENCE [LARGE SCALE GENOMIC DNA]</scope>
    <source>
        <strain evidence="6 7">19</strain>
    </source>
</reference>
<keyword evidence="1" id="KW-0808">Transferase</keyword>
<keyword evidence="6" id="KW-0067">ATP-binding</keyword>
<keyword evidence="5" id="KW-1133">Transmembrane helix</keyword>
<keyword evidence="2" id="KW-0418">Kinase</keyword>
<evidence type="ECO:0000256" key="3">
    <source>
        <dbReference type="ARBA" id="ARBA00023012"/>
    </source>
</evidence>
<dbReference type="Gene3D" id="3.30.565.10">
    <property type="entry name" value="Histidine kinase-like ATPase, C-terminal domain"/>
    <property type="match status" value="1"/>
</dbReference>